<dbReference type="Proteomes" id="UP000094056">
    <property type="component" value="Unassembled WGS sequence"/>
</dbReference>
<accession>A0A1E3XCS1</accession>
<dbReference type="InterPro" id="IPR005368">
    <property type="entry name" value="UPF0175"/>
</dbReference>
<proteinExistence type="predicted"/>
<sequence length="49" mass="5753">MLTLGKASELAEMDLWRFVDVLNDLKVPVIDYDKDELAEEFKIVKEILR</sequence>
<evidence type="ECO:0000313" key="1">
    <source>
        <dbReference type="EMBL" id="ODS32764.1"/>
    </source>
</evidence>
<comment type="caution">
    <text evidence="1">The sequence shown here is derived from an EMBL/GenBank/DDBJ whole genome shotgun (WGS) entry which is preliminary data.</text>
</comment>
<organism evidence="1 2">
    <name type="scientific">Candidatus Scalindua rubra</name>
    <dbReference type="NCBI Taxonomy" id="1872076"/>
    <lineage>
        <taxon>Bacteria</taxon>
        <taxon>Pseudomonadati</taxon>
        <taxon>Planctomycetota</taxon>
        <taxon>Candidatus Brocadiia</taxon>
        <taxon>Candidatus Brocadiales</taxon>
        <taxon>Candidatus Scalinduaceae</taxon>
        <taxon>Candidatus Scalindua</taxon>
    </lineage>
</organism>
<reference evidence="1 2" key="1">
    <citation type="submission" date="2016-07" db="EMBL/GenBank/DDBJ databases">
        <title>Draft genome of Scalindua rubra, obtained from a brine-seawater interface in the Red Sea, sheds light on salt adaptation in anammox bacteria.</title>
        <authorList>
            <person name="Speth D.R."/>
            <person name="Lagkouvardos I."/>
            <person name="Wang Y."/>
            <person name="Qian P.-Y."/>
            <person name="Dutilh B.E."/>
            <person name="Jetten M.S."/>
        </authorList>
    </citation>
    <scope>NUCLEOTIDE SEQUENCE [LARGE SCALE GENOMIC DNA]</scope>
    <source>
        <strain evidence="1">BSI-1</strain>
    </source>
</reference>
<dbReference type="EMBL" id="MAYW01000049">
    <property type="protein sequence ID" value="ODS32764.1"/>
    <property type="molecule type" value="Genomic_DNA"/>
</dbReference>
<name>A0A1E3XCS1_9BACT</name>
<dbReference type="Pfam" id="PF03683">
    <property type="entry name" value="UPF0175"/>
    <property type="match status" value="1"/>
</dbReference>
<protein>
    <submittedName>
        <fullName evidence="1">Uncharacterized protein</fullName>
    </submittedName>
</protein>
<dbReference type="AlphaFoldDB" id="A0A1E3XCS1"/>
<evidence type="ECO:0000313" key="2">
    <source>
        <dbReference type="Proteomes" id="UP000094056"/>
    </source>
</evidence>
<gene>
    <name evidence="1" type="ORF">SCARUB_02084</name>
</gene>